<reference evidence="3 4" key="1">
    <citation type="submission" date="2019-10" db="EMBL/GenBank/DDBJ databases">
        <authorList>
            <person name="Blom J."/>
        </authorList>
    </citation>
    <scope>NUCLEOTIDE SEQUENCE [LARGE SCALE GENOMIC DNA]</scope>
    <source>
        <strain evidence="3 4">ES3154-GLU</strain>
    </source>
</reference>
<dbReference type="Gene3D" id="3.40.50.12780">
    <property type="entry name" value="N-terminal domain of ligase-like"/>
    <property type="match status" value="1"/>
</dbReference>
<dbReference type="SUPFAM" id="SSF56801">
    <property type="entry name" value="Acetyl-CoA synthetase-like"/>
    <property type="match status" value="1"/>
</dbReference>
<dbReference type="SUPFAM" id="SSF47336">
    <property type="entry name" value="ACP-like"/>
    <property type="match status" value="1"/>
</dbReference>
<accession>A0A6I8M837</accession>
<dbReference type="Gene3D" id="3.30.300.30">
    <property type="match status" value="1"/>
</dbReference>
<dbReference type="InterPro" id="IPR020845">
    <property type="entry name" value="AMP-binding_CS"/>
</dbReference>
<comment type="catalytic activity">
    <reaction evidence="1">
        <text>a long-chain fatty acid + ATP + CoA = a long-chain fatty acyl-CoA + AMP + diphosphate</text>
        <dbReference type="Rhea" id="RHEA:15421"/>
        <dbReference type="ChEBI" id="CHEBI:30616"/>
        <dbReference type="ChEBI" id="CHEBI:33019"/>
        <dbReference type="ChEBI" id="CHEBI:57287"/>
        <dbReference type="ChEBI" id="CHEBI:57560"/>
        <dbReference type="ChEBI" id="CHEBI:83139"/>
        <dbReference type="ChEBI" id="CHEBI:456215"/>
        <dbReference type="EC" id="6.2.1.3"/>
    </reaction>
    <physiologicalReaction direction="left-to-right" evidence="1">
        <dbReference type="Rhea" id="RHEA:15422"/>
    </physiologicalReaction>
</comment>
<dbReference type="InterPro" id="IPR000873">
    <property type="entry name" value="AMP-dep_synth/lig_dom"/>
</dbReference>
<evidence type="ECO:0000313" key="4">
    <source>
        <dbReference type="Proteomes" id="UP000419017"/>
    </source>
</evidence>
<dbReference type="PROSITE" id="PS00455">
    <property type="entry name" value="AMP_BINDING"/>
    <property type="match status" value="1"/>
</dbReference>
<gene>
    <name evidence="3" type="ORF">OMES3154_00885</name>
</gene>
<dbReference type="CDD" id="cd07989">
    <property type="entry name" value="LPLAT_AGPAT-like"/>
    <property type="match status" value="1"/>
</dbReference>
<dbReference type="GO" id="GO:0004467">
    <property type="term" value="F:long-chain fatty acid-CoA ligase activity"/>
    <property type="evidence" value="ECO:0007669"/>
    <property type="project" value="UniProtKB-EC"/>
</dbReference>
<dbReference type="InterPro" id="IPR036736">
    <property type="entry name" value="ACP-like_sf"/>
</dbReference>
<protein>
    <submittedName>
        <fullName evidence="3">2,3-dihydroxybenzoate-AMP ligase component of enterobactin synthase multienzyme complex</fullName>
    </submittedName>
</protein>
<dbReference type="SMART" id="SM00563">
    <property type="entry name" value="PlsC"/>
    <property type="match status" value="1"/>
</dbReference>
<name>A0A6I8M837_9FUSO</name>
<dbReference type="InterPro" id="IPR045851">
    <property type="entry name" value="AMP-bd_C_sf"/>
</dbReference>
<evidence type="ECO:0000256" key="1">
    <source>
        <dbReference type="ARBA" id="ARBA00024484"/>
    </source>
</evidence>
<dbReference type="PANTHER" id="PTHR43272:SF52">
    <property type="entry name" value="AMP-DEPENDENT SYNTHETASE_LIGASE DOMAIN-CONTAINING PROTEIN"/>
    <property type="match status" value="1"/>
</dbReference>
<evidence type="ECO:0000313" key="3">
    <source>
        <dbReference type="EMBL" id="VWL85599.1"/>
    </source>
</evidence>
<organism evidence="3 4">
    <name type="scientific">Oceanivirga miroungae</name>
    <dbReference type="NCBI Taxonomy" id="1130046"/>
    <lineage>
        <taxon>Bacteria</taxon>
        <taxon>Fusobacteriati</taxon>
        <taxon>Fusobacteriota</taxon>
        <taxon>Fusobacteriia</taxon>
        <taxon>Fusobacteriales</taxon>
        <taxon>Leptotrichiaceae</taxon>
        <taxon>Oceanivirga</taxon>
    </lineage>
</organism>
<dbReference type="Proteomes" id="UP000419017">
    <property type="component" value="Unassembled WGS sequence"/>
</dbReference>
<sequence length="821" mass="94449">MFLKKSKRLAIVDMDGKKVDYDTMCSKIKYLSREIYKDINKKENVLIIAENRIEWIYSFFAIWDRYAVPVCIDALSTKEEIEYFLSNANSHTVIVTNQTMKSVEGIKDINIYNLDEIEILEKDDETELNTHSGDDLAVMIYTSGTTGSPKGVMLSHNNIIKEIEAIKYFDVTYDDEQILAILPFHHILPLMSTVLYFFYYENQNSVVLCKKLSSTEILKCLDENNITILSSVPRLYKLFYKSINDKINASRIAKLMYKLAKKVNNKKFSKLIFKKVHKTFGGSLRTIIAGGAKSDPEMIEFFNVLGFTYCEGYGLSETSPVFMGSVPKHYKIGTIGKPVESVSIKVVDGELLVKGPMVMLGYYNNPEKTKEVMTEDGYFKTGDLVSIDEEGYVTIIGRKNAMIVLSNGKNIDPEKLENKLIKEDSDLLKEVGIFGSNDKLAAIVVPNFEYIRSKKIGNISTYVKNVIQLYNKNVHNYEKILNYKIVEEELPKTRVGKLRRFMLPKIFEGAVETKKEEVKEPNNIAYAKLKEYIMDLKKIDYIHPEFSLEVELAMDSLDLVEFRTYIENSFNIKLANDIFITHYNLLLLSELISTNSSGFTESLNKLDEIVKNSKELNLKVGFLPYITRPFMWVLAKLYFRFEVRGKEKIKDKPTIFIANHESFVDAPLLSYAIPFKMRKNTFFLAILKYFKSPFMKFVANNSNVITVDIEKNIKESIEKLAGVLKSGKNVFVFPEGSRTMDGNLQEFKKVFAILSKELDVDVRCIGINGAYEAYDRFSYFPKPKKITVDVLDEVSPKDKSYEQIVDECYNIFEKYKEDMNK</sequence>
<dbReference type="EMBL" id="CABWIB010000001">
    <property type="protein sequence ID" value="VWL85599.1"/>
    <property type="molecule type" value="Genomic_DNA"/>
</dbReference>
<dbReference type="GO" id="GO:0016746">
    <property type="term" value="F:acyltransferase activity"/>
    <property type="evidence" value="ECO:0007669"/>
    <property type="project" value="InterPro"/>
</dbReference>
<dbReference type="Pfam" id="PF01553">
    <property type="entry name" value="Acyltransferase"/>
    <property type="match status" value="1"/>
</dbReference>
<evidence type="ECO:0000259" key="2">
    <source>
        <dbReference type="SMART" id="SM00563"/>
    </source>
</evidence>
<dbReference type="PANTHER" id="PTHR43272">
    <property type="entry name" value="LONG-CHAIN-FATTY-ACID--COA LIGASE"/>
    <property type="match status" value="1"/>
</dbReference>
<keyword evidence="4" id="KW-1185">Reference proteome</keyword>
<dbReference type="Pfam" id="PF23562">
    <property type="entry name" value="AMP-binding_C_3"/>
    <property type="match status" value="1"/>
</dbReference>
<dbReference type="Pfam" id="PF00501">
    <property type="entry name" value="AMP-binding"/>
    <property type="match status" value="1"/>
</dbReference>
<dbReference type="GO" id="GO:0016020">
    <property type="term" value="C:membrane"/>
    <property type="evidence" value="ECO:0007669"/>
    <property type="project" value="TreeGrafter"/>
</dbReference>
<dbReference type="SUPFAM" id="SSF69593">
    <property type="entry name" value="Glycerol-3-phosphate (1)-acyltransferase"/>
    <property type="match status" value="1"/>
</dbReference>
<proteinExistence type="predicted"/>
<feature type="domain" description="Phospholipid/glycerol acyltransferase" evidence="2">
    <location>
        <begin position="654"/>
        <end position="770"/>
    </location>
</feature>
<dbReference type="InterPro" id="IPR002123">
    <property type="entry name" value="Plipid/glycerol_acylTrfase"/>
</dbReference>
<dbReference type="AlphaFoldDB" id="A0A6I8M837"/>
<dbReference type="RefSeq" id="WP_156683579.1">
    <property type="nucleotide sequence ID" value="NZ_CABWIB010000001.1"/>
</dbReference>
<keyword evidence="3" id="KW-0436">Ligase</keyword>
<dbReference type="InterPro" id="IPR042099">
    <property type="entry name" value="ANL_N_sf"/>
</dbReference>